<evidence type="ECO:0000256" key="5">
    <source>
        <dbReference type="ARBA" id="ARBA00038253"/>
    </source>
</evidence>
<evidence type="ECO:0000256" key="6">
    <source>
        <dbReference type="SAM" id="Phobius"/>
    </source>
</evidence>
<comment type="subcellular location">
    <subcellularLocation>
        <location evidence="1">Cytoplasm</location>
    </subcellularLocation>
</comment>
<feature type="transmembrane region" description="Helical" evidence="6">
    <location>
        <begin position="17"/>
        <end position="40"/>
    </location>
</feature>
<comment type="similarity">
    <text evidence="5">Belongs to the Rap family.</text>
</comment>
<accession>A0A099KZR6</accession>
<dbReference type="Gene3D" id="1.25.40.10">
    <property type="entry name" value="Tetratricopeptide repeat domain"/>
    <property type="match status" value="2"/>
</dbReference>
<keyword evidence="3" id="KW-0677">Repeat</keyword>
<feature type="transmembrane region" description="Helical" evidence="6">
    <location>
        <begin position="456"/>
        <end position="477"/>
    </location>
</feature>
<dbReference type="OrthoDB" id="6219720at2"/>
<evidence type="ECO:0000313" key="8">
    <source>
        <dbReference type="Proteomes" id="UP000029843"/>
    </source>
</evidence>
<evidence type="ECO:0000256" key="2">
    <source>
        <dbReference type="ARBA" id="ARBA00022490"/>
    </source>
</evidence>
<dbReference type="Proteomes" id="UP000029843">
    <property type="component" value="Unassembled WGS sequence"/>
</dbReference>
<evidence type="ECO:0000313" key="7">
    <source>
        <dbReference type="EMBL" id="KGJ95367.1"/>
    </source>
</evidence>
<proteinExistence type="inferred from homology"/>
<evidence type="ECO:0000256" key="3">
    <source>
        <dbReference type="ARBA" id="ARBA00022737"/>
    </source>
</evidence>
<dbReference type="PANTHER" id="PTHR46630">
    <property type="entry name" value="TETRATRICOPEPTIDE REPEAT PROTEIN 29"/>
    <property type="match status" value="1"/>
</dbReference>
<evidence type="ECO:0000256" key="4">
    <source>
        <dbReference type="ARBA" id="ARBA00022803"/>
    </source>
</evidence>
<reference evidence="7 8" key="1">
    <citation type="submission" date="2014-08" db="EMBL/GenBank/DDBJ databases">
        <title>Genomic and Phenotypic Diversity of Colwellia psychrerythraea strains from Disparate Marine Basins.</title>
        <authorList>
            <person name="Techtmann S.M."/>
            <person name="Stelling S.C."/>
            <person name="Utturkar S.M."/>
            <person name="Alshibli N."/>
            <person name="Harris A."/>
            <person name="Brown S.D."/>
            <person name="Hazen T.C."/>
        </authorList>
    </citation>
    <scope>NUCLEOTIDE SEQUENCE [LARGE SCALE GENOMIC DNA]</scope>
    <source>
        <strain evidence="7 8">ND2E</strain>
    </source>
</reference>
<keyword evidence="6" id="KW-0472">Membrane</keyword>
<keyword evidence="2" id="KW-0963">Cytoplasm</keyword>
<protein>
    <submittedName>
        <fullName evidence="7">Tetratricopeptide repeat-containing protein</fullName>
    </submittedName>
</protein>
<dbReference type="RefSeq" id="WP_033091943.1">
    <property type="nucleotide sequence ID" value="NZ_JQED01000003.1"/>
</dbReference>
<name>A0A099KZR6_COLPS</name>
<dbReference type="EMBL" id="JQED01000003">
    <property type="protein sequence ID" value="KGJ95367.1"/>
    <property type="molecule type" value="Genomic_DNA"/>
</dbReference>
<gene>
    <name evidence="7" type="ORF">ND2E_1149</name>
</gene>
<keyword evidence="6" id="KW-1133">Transmembrane helix</keyword>
<dbReference type="PATRIC" id="fig|28229.4.peg.137"/>
<keyword evidence="6" id="KW-0812">Transmembrane</keyword>
<dbReference type="AlphaFoldDB" id="A0A099KZR6"/>
<dbReference type="GO" id="GO:0005737">
    <property type="term" value="C:cytoplasm"/>
    <property type="evidence" value="ECO:0007669"/>
    <property type="project" value="UniProtKB-SubCell"/>
</dbReference>
<sequence>MFDFSITNGIDMTIKRFFLFFVFMLKVQLFSFFLIAITLAQPASEQAVLSNQVQQLSKVNDEGIDFDTVHSLSEKIINDHQYYSNDILAKVYLLSARVASNQGNINEVFDFAKKGLAANSLDKKIKLALLFKLADVYVAKKEYKKLLEVTQEAVRNSEYSRSIKYRILSLSYRSVAFSMLGKHQQALVDLQQVELSISKSDLTEHIELLTILALAYHHLGDYQTSLTMQLKILKLRFEMGQKKNIAQTYLYLGYAYFYLQRFDDAYNVFWESKKSALHNGATINAAHADRWLGIVLIAQGQFSAAFEPLQQAIDIFNQHNMLAERIEASVALVSAKLSDNQISEGYGLLVEVVKLLNGKDIALEYTGFYRMVAEMYFSQGNYQLAYRWRDKYSQILLFKLNNKKKSFSIVQGLSHLAVGKVARVEPVEESKRLAVKLAESSELSSSFTGKYQKQRAVIITLSAVTSILLLIIIALFWKLRVKKVNLAYEEVEKPSYAMPTPMQTKFNYQLVFKKARKFQYPLNVGYLVVENWQEIIFHFNKKSIDEVTKDLASVINEYIKDFDYVGMLNEGEYLLLFEHQSNQEANDKLDKLVQAINTRSFANLGDFTVAMKYSVNMADFKDIDPYLFLARIAESVNISQVNSSKVP</sequence>
<dbReference type="SUPFAM" id="SSF48452">
    <property type="entry name" value="TPR-like"/>
    <property type="match status" value="2"/>
</dbReference>
<keyword evidence="4" id="KW-0802">TPR repeat</keyword>
<evidence type="ECO:0000256" key="1">
    <source>
        <dbReference type="ARBA" id="ARBA00004496"/>
    </source>
</evidence>
<dbReference type="InterPro" id="IPR029787">
    <property type="entry name" value="Nucleotide_cyclase"/>
</dbReference>
<dbReference type="PANTHER" id="PTHR46630:SF1">
    <property type="entry name" value="TETRATRICOPEPTIDE REPEAT PROTEIN 29"/>
    <property type="match status" value="1"/>
</dbReference>
<dbReference type="Gene3D" id="3.30.70.270">
    <property type="match status" value="1"/>
</dbReference>
<organism evidence="7 8">
    <name type="scientific">Colwellia psychrerythraea</name>
    <name type="common">Vibrio psychroerythus</name>
    <dbReference type="NCBI Taxonomy" id="28229"/>
    <lineage>
        <taxon>Bacteria</taxon>
        <taxon>Pseudomonadati</taxon>
        <taxon>Pseudomonadota</taxon>
        <taxon>Gammaproteobacteria</taxon>
        <taxon>Alteromonadales</taxon>
        <taxon>Colwelliaceae</taxon>
        <taxon>Colwellia</taxon>
    </lineage>
</organism>
<dbReference type="InterPro" id="IPR051476">
    <property type="entry name" value="Bac_ResReg_Asp_Phosphatase"/>
</dbReference>
<dbReference type="InterPro" id="IPR011990">
    <property type="entry name" value="TPR-like_helical_dom_sf"/>
</dbReference>
<dbReference type="SUPFAM" id="SSF55073">
    <property type="entry name" value="Nucleotide cyclase"/>
    <property type="match status" value="1"/>
</dbReference>
<comment type="caution">
    <text evidence="7">The sequence shown here is derived from an EMBL/GenBank/DDBJ whole genome shotgun (WGS) entry which is preliminary data.</text>
</comment>
<dbReference type="InterPro" id="IPR043128">
    <property type="entry name" value="Rev_trsase/Diguanyl_cyclase"/>
</dbReference>